<dbReference type="Proteomes" id="UP000479000">
    <property type="component" value="Unassembled WGS sequence"/>
</dbReference>
<keyword evidence="2" id="KW-1185">Reference proteome</keyword>
<sequence>MFRVDSLTSNKKISNIKASKGLRPSPLNNGNEVQLNSLPLNNLENSRNCSLEESSSFSCSYLQNIDPTKKITN</sequence>
<dbReference type="EMBL" id="CADCXU010019783">
    <property type="protein sequence ID" value="CAB0007911.1"/>
    <property type="molecule type" value="Genomic_DNA"/>
</dbReference>
<reference evidence="1 2" key="1">
    <citation type="submission" date="2020-02" db="EMBL/GenBank/DDBJ databases">
        <authorList>
            <person name="Ferguson B K."/>
        </authorList>
    </citation>
    <scope>NUCLEOTIDE SEQUENCE [LARGE SCALE GENOMIC DNA]</scope>
</reference>
<evidence type="ECO:0000313" key="2">
    <source>
        <dbReference type="Proteomes" id="UP000479000"/>
    </source>
</evidence>
<organism evidence="1 2">
    <name type="scientific">Nesidiocoris tenuis</name>
    <dbReference type="NCBI Taxonomy" id="355587"/>
    <lineage>
        <taxon>Eukaryota</taxon>
        <taxon>Metazoa</taxon>
        <taxon>Ecdysozoa</taxon>
        <taxon>Arthropoda</taxon>
        <taxon>Hexapoda</taxon>
        <taxon>Insecta</taxon>
        <taxon>Pterygota</taxon>
        <taxon>Neoptera</taxon>
        <taxon>Paraneoptera</taxon>
        <taxon>Hemiptera</taxon>
        <taxon>Heteroptera</taxon>
        <taxon>Panheteroptera</taxon>
        <taxon>Cimicomorpha</taxon>
        <taxon>Miridae</taxon>
        <taxon>Dicyphina</taxon>
        <taxon>Nesidiocoris</taxon>
    </lineage>
</organism>
<name>A0A6H5GX31_9HEMI</name>
<protein>
    <submittedName>
        <fullName evidence="1">Uncharacterized protein</fullName>
    </submittedName>
</protein>
<accession>A0A6H5GX31</accession>
<feature type="non-terminal residue" evidence="1">
    <location>
        <position position="73"/>
    </location>
</feature>
<evidence type="ECO:0000313" key="1">
    <source>
        <dbReference type="EMBL" id="CAB0007911.1"/>
    </source>
</evidence>
<dbReference type="AlphaFoldDB" id="A0A6H5GX31"/>
<gene>
    <name evidence="1" type="ORF">NTEN_LOCUS13157</name>
</gene>
<proteinExistence type="predicted"/>